<comment type="caution">
    <text evidence="1">The sequence shown here is derived from an EMBL/GenBank/DDBJ whole genome shotgun (WGS) entry which is preliminary data.</text>
</comment>
<protein>
    <recommendedName>
        <fullName evidence="3">Phasin protein</fullName>
    </recommendedName>
</protein>
<gene>
    <name evidence="1" type="ORF">SM757_18805</name>
</gene>
<evidence type="ECO:0000313" key="1">
    <source>
        <dbReference type="EMBL" id="MDZ5458633.1"/>
    </source>
</evidence>
<sequence length="123" mass="13488">MAFIPNQWSFRMPSDVMQPFMAPFTKLAQSNLELLTKFSLSPEMVSQAMTQAQRMFNQQPSATPMAVPPNALADLMMGLMKNYMEFLMELGQGSATLMQQAPATLAKATQQAARQAATVPPTA</sequence>
<evidence type="ECO:0000313" key="2">
    <source>
        <dbReference type="Proteomes" id="UP001293718"/>
    </source>
</evidence>
<dbReference type="EMBL" id="JAXOJX010000032">
    <property type="protein sequence ID" value="MDZ5458633.1"/>
    <property type="molecule type" value="Genomic_DNA"/>
</dbReference>
<reference evidence="1 2" key="1">
    <citation type="submission" date="2023-11" db="EMBL/GenBank/DDBJ databases">
        <title>Draft genome of Azohydromonas lata strain H1 (DSM1123), a polyhydroxyalkanoate producer.</title>
        <authorList>
            <person name="Traversa D."/>
            <person name="D'Addabbo P."/>
            <person name="Pazzani C."/>
            <person name="Manzari C."/>
            <person name="Chiara M."/>
            <person name="Scrascia M."/>
        </authorList>
    </citation>
    <scope>NUCLEOTIDE SEQUENCE [LARGE SCALE GENOMIC DNA]</scope>
    <source>
        <strain evidence="1 2">H1</strain>
    </source>
</reference>
<keyword evidence="2" id="KW-1185">Reference proteome</keyword>
<dbReference type="Proteomes" id="UP001293718">
    <property type="component" value="Unassembled WGS sequence"/>
</dbReference>
<dbReference type="RefSeq" id="WP_322466664.1">
    <property type="nucleotide sequence ID" value="NZ_JAXOJX010000032.1"/>
</dbReference>
<accession>A0ABU5II74</accession>
<proteinExistence type="predicted"/>
<organism evidence="1 2">
    <name type="scientific">Azohydromonas lata</name>
    <dbReference type="NCBI Taxonomy" id="45677"/>
    <lineage>
        <taxon>Bacteria</taxon>
        <taxon>Pseudomonadati</taxon>
        <taxon>Pseudomonadota</taxon>
        <taxon>Betaproteobacteria</taxon>
        <taxon>Burkholderiales</taxon>
        <taxon>Sphaerotilaceae</taxon>
        <taxon>Azohydromonas</taxon>
    </lineage>
</organism>
<name>A0ABU5II74_9BURK</name>
<evidence type="ECO:0008006" key="3">
    <source>
        <dbReference type="Google" id="ProtNLM"/>
    </source>
</evidence>